<dbReference type="AlphaFoldDB" id="A0A3N4IWI7"/>
<keyword evidence="3" id="KW-1185">Reference proteome</keyword>
<name>A0A3N4IWI7_9PEZI</name>
<feature type="compositionally biased region" description="Polar residues" evidence="1">
    <location>
        <begin position="161"/>
        <end position="172"/>
    </location>
</feature>
<dbReference type="EMBL" id="ML120607">
    <property type="protein sequence ID" value="RPA89178.1"/>
    <property type="molecule type" value="Genomic_DNA"/>
</dbReference>
<feature type="compositionally biased region" description="Low complexity" evidence="1">
    <location>
        <begin position="662"/>
        <end position="673"/>
    </location>
</feature>
<dbReference type="OrthoDB" id="5430513at2759"/>
<feature type="compositionally biased region" description="Basic and acidic residues" evidence="1">
    <location>
        <begin position="247"/>
        <end position="257"/>
    </location>
</feature>
<evidence type="ECO:0000256" key="1">
    <source>
        <dbReference type="SAM" id="MobiDB-lite"/>
    </source>
</evidence>
<evidence type="ECO:0000313" key="2">
    <source>
        <dbReference type="EMBL" id="RPA89178.1"/>
    </source>
</evidence>
<feature type="region of interest" description="Disordered" evidence="1">
    <location>
        <begin position="247"/>
        <end position="300"/>
    </location>
</feature>
<feature type="region of interest" description="Disordered" evidence="1">
    <location>
        <begin position="136"/>
        <end position="185"/>
    </location>
</feature>
<feature type="region of interest" description="Disordered" evidence="1">
    <location>
        <begin position="1"/>
        <end position="102"/>
    </location>
</feature>
<feature type="compositionally biased region" description="Basic and acidic residues" evidence="1">
    <location>
        <begin position="136"/>
        <end position="160"/>
    </location>
</feature>
<feature type="region of interest" description="Disordered" evidence="1">
    <location>
        <begin position="604"/>
        <end position="737"/>
    </location>
</feature>
<evidence type="ECO:0000313" key="3">
    <source>
        <dbReference type="Proteomes" id="UP000276215"/>
    </source>
</evidence>
<organism evidence="2 3">
    <name type="scientific">Choiromyces venosus 120613-1</name>
    <dbReference type="NCBI Taxonomy" id="1336337"/>
    <lineage>
        <taxon>Eukaryota</taxon>
        <taxon>Fungi</taxon>
        <taxon>Dikarya</taxon>
        <taxon>Ascomycota</taxon>
        <taxon>Pezizomycotina</taxon>
        <taxon>Pezizomycetes</taxon>
        <taxon>Pezizales</taxon>
        <taxon>Tuberaceae</taxon>
        <taxon>Choiromyces</taxon>
    </lineage>
</organism>
<feature type="compositionally biased region" description="Polar residues" evidence="1">
    <location>
        <begin position="518"/>
        <end position="528"/>
    </location>
</feature>
<reference evidence="2 3" key="1">
    <citation type="journal article" date="2018" name="Nat. Ecol. Evol.">
        <title>Pezizomycetes genomes reveal the molecular basis of ectomycorrhizal truffle lifestyle.</title>
        <authorList>
            <person name="Murat C."/>
            <person name="Payen T."/>
            <person name="Noel B."/>
            <person name="Kuo A."/>
            <person name="Morin E."/>
            <person name="Chen J."/>
            <person name="Kohler A."/>
            <person name="Krizsan K."/>
            <person name="Balestrini R."/>
            <person name="Da Silva C."/>
            <person name="Montanini B."/>
            <person name="Hainaut M."/>
            <person name="Levati E."/>
            <person name="Barry K.W."/>
            <person name="Belfiori B."/>
            <person name="Cichocki N."/>
            <person name="Clum A."/>
            <person name="Dockter R.B."/>
            <person name="Fauchery L."/>
            <person name="Guy J."/>
            <person name="Iotti M."/>
            <person name="Le Tacon F."/>
            <person name="Lindquist E.A."/>
            <person name="Lipzen A."/>
            <person name="Malagnac F."/>
            <person name="Mello A."/>
            <person name="Molinier V."/>
            <person name="Miyauchi S."/>
            <person name="Poulain J."/>
            <person name="Riccioni C."/>
            <person name="Rubini A."/>
            <person name="Sitrit Y."/>
            <person name="Splivallo R."/>
            <person name="Traeger S."/>
            <person name="Wang M."/>
            <person name="Zifcakova L."/>
            <person name="Wipf D."/>
            <person name="Zambonelli A."/>
            <person name="Paolocci F."/>
            <person name="Nowrousian M."/>
            <person name="Ottonello S."/>
            <person name="Baldrian P."/>
            <person name="Spatafora J.W."/>
            <person name="Henrissat B."/>
            <person name="Nagy L.G."/>
            <person name="Aury J.M."/>
            <person name="Wincker P."/>
            <person name="Grigoriev I.V."/>
            <person name="Bonfante P."/>
            <person name="Martin F.M."/>
        </authorList>
    </citation>
    <scope>NUCLEOTIDE SEQUENCE [LARGE SCALE GENOMIC DNA]</scope>
    <source>
        <strain evidence="2 3">120613-1</strain>
    </source>
</reference>
<feature type="region of interest" description="Disordered" evidence="1">
    <location>
        <begin position="193"/>
        <end position="212"/>
    </location>
</feature>
<proteinExistence type="predicted"/>
<feature type="compositionally biased region" description="Basic and acidic residues" evidence="1">
    <location>
        <begin position="272"/>
        <end position="284"/>
    </location>
</feature>
<feature type="compositionally biased region" description="Low complexity" evidence="1">
    <location>
        <begin position="538"/>
        <end position="547"/>
    </location>
</feature>
<feature type="compositionally biased region" description="Polar residues" evidence="1">
    <location>
        <begin position="685"/>
        <end position="696"/>
    </location>
</feature>
<feature type="compositionally biased region" description="Basic residues" evidence="1">
    <location>
        <begin position="701"/>
        <end position="720"/>
    </location>
</feature>
<protein>
    <submittedName>
        <fullName evidence="2">Uncharacterized protein</fullName>
    </submittedName>
</protein>
<feature type="compositionally biased region" description="Polar residues" evidence="1">
    <location>
        <begin position="565"/>
        <end position="577"/>
    </location>
</feature>
<feature type="compositionally biased region" description="Acidic residues" evidence="1">
    <location>
        <begin position="35"/>
        <end position="50"/>
    </location>
</feature>
<gene>
    <name evidence="2" type="ORF">L873DRAFT_1796258</name>
</gene>
<feature type="compositionally biased region" description="Polar residues" evidence="1">
    <location>
        <begin position="261"/>
        <end position="271"/>
    </location>
</feature>
<feature type="region of interest" description="Disordered" evidence="1">
    <location>
        <begin position="515"/>
        <end position="577"/>
    </location>
</feature>
<sequence length="737" mass="81254">MPWYRKLPPISRTPTPPPDVLRRLRPFSCNPFEPVEVDGQDRDDGDDEDGNTVPTNSNGHSFPLVKGIREPKKHYLPVGKDSTGRSKRQRLGKHPQTEEVSPDIVLENESVSEWDTLGSIFVAGGFLMMGNWFGNRDDGGKDEKDEVGERDNENLAETRTEQVTNDTRSVVSGSGREGNFNSMGGECVDRLQSNEQTTTKRPQRPNVRHSYNTNPIVKGRLRTATPLKHDEFSEVLDVDNCNIGEPIFRRSDNHNDDTGPNDPNRTVSTSKTIEDSRGFADTRKTPQLTDPLSPDNKGKSVEKVINSTIPEDTINKQAVSPTSMVESVIPCTALDTNKPRELPSEDTELRKKAEGDEWLKGLTFEILALPERIATSVRGRDFFDSGSHKLCWDELKEKINQGLGIGPNLPHSTVIVNWKFRLKNQADLDICIERLIPHGRPIHHIVVLFCSTDTNASATPGAKIDEESVTKEVVKILEAQDRNYWMGKNVTSSVADLIAGSNADVWSKLPGEARDSIRQNSSNPQQALPHSPAPLPENPTTLNPTWTSISHIPIAPKPPHWGTPNFPSTSPSKKIQTTANNTQLYYSSTARKVTTEQLLAQLMAPGNKSGNKTDESSAPPSTDGASTPAAAKWKSKPPPRNPSARTRNAVPSEIFQVHRNTRSSSRAAKLSLLDQPQKEAEASKASDQPSSSTASADTHKSLPKRRGSPRGQSRAKKRLAKSTDPASNLQGKIFWDI</sequence>
<accession>A0A3N4IWI7</accession>
<dbReference type="Proteomes" id="UP000276215">
    <property type="component" value="Unassembled WGS sequence"/>
</dbReference>